<protein>
    <submittedName>
        <fullName evidence="1">Uncharacterized protein</fullName>
    </submittedName>
</protein>
<accession>A0AAD7HDS2</accession>
<dbReference type="Proteomes" id="UP001215598">
    <property type="component" value="Unassembled WGS sequence"/>
</dbReference>
<dbReference type="AlphaFoldDB" id="A0AAD7HDS2"/>
<feature type="non-terminal residue" evidence="1">
    <location>
        <position position="65"/>
    </location>
</feature>
<evidence type="ECO:0000313" key="2">
    <source>
        <dbReference type="Proteomes" id="UP001215598"/>
    </source>
</evidence>
<dbReference type="EMBL" id="JARKIB010000276">
    <property type="protein sequence ID" value="KAJ7717453.1"/>
    <property type="molecule type" value="Genomic_DNA"/>
</dbReference>
<organism evidence="1 2">
    <name type="scientific">Mycena metata</name>
    <dbReference type="NCBI Taxonomy" id="1033252"/>
    <lineage>
        <taxon>Eukaryota</taxon>
        <taxon>Fungi</taxon>
        <taxon>Dikarya</taxon>
        <taxon>Basidiomycota</taxon>
        <taxon>Agaricomycotina</taxon>
        <taxon>Agaricomycetes</taxon>
        <taxon>Agaricomycetidae</taxon>
        <taxon>Agaricales</taxon>
        <taxon>Marasmiineae</taxon>
        <taxon>Mycenaceae</taxon>
        <taxon>Mycena</taxon>
    </lineage>
</organism>
<gene>
    <name evidence="1" type="ORF">B0H16DRAFT_1233702</name>
</gene>
<reference evidence="1" key="1">
    <citation type="submission" date="2023-03" db="EMBL/GenBank/DDBJ databases">
        <title>Massive genome expansion in bonnet fungi (Mycena s.s.) driven by repeated elements and novel gene families across ecological guilds.</title>
        <authorList>
            <consortium name="Lawrence Berkeley National Laboratory"/>
            <person name="Harder C.B."/>
            <person name="Miyauchi S."/>
            <person name="Viragh M."/>
            <person name="Kuo A."/>
            <person name="Thoen E."/>
            <person name="Andreopoulos B."/>
            <person name="Lu D."/>
            <person name="Skrede I."/>
            <person name="Drula E."/>
            <person name="Henrissat B."/>
            <person name="Morin E."/>
            <person name="Kohler A."/>
            <person name="Barry K."/>
            <person name="LaButti K."/>
            <person name="Morin E."/>
            <person name="Salamov A."/>
            <person name="Lipzen A."/>
            <person name="Mereny Z."/>
            <person name="Hegedus B."/>
            <person name="Baldrian P."/>
            <person name="Stursova M."/>
            <person name="Weitz H."/>
            <person name="Taylor A."/>
            <person name="Grigoriev I.V."/>
            <person name="Nagy L.G."/>
            <person name="Martin F."/>
            <person name="Kauserud H."/>
        </authorList>
    </citation>
    <scope>NUCLEOTIDE SEQUENCE</scope>
    <source>
        <strain evidence="1">CBHHK182m</strain>
    </source>
</reference>
<proteinExistence type="predicted"/>
<evidence type="ECO:0000313" key="1">
    <source>
        <dbReference type="EMBL" id="KAJ7717453.1"/>
    </source>
</evidence>
<feature type="non-terminal residue" evidence="1">
    <location>
        <position position="1"/>
    </location>
</feature>
<comment type="caution">
    <text evidence="1">The sequence shown here is derived from an EMBL/GenBank/DDBJ whole genome shotgun (WGS) entry which is preliminary data.</text>
</comment>
<sequence>FHHYLRLRSAKHRRVLTRMVLSSHSLAVECRRWKERGKPIVPREWCLCRFCGTDIADPPHAMFLC</sequence>
<name>A0AAD7HDS2_9AGAR</name>
<keyword evidence="2" id="KW-1185">Reference proteome</keyword>